<proteinExistence type="predicted"/>
<dbReference type="EMBL" id="CABDUW010000076">
    <property type="protein sequence ID" value="VTJ57213.1"/>
    <property type="molecule type" value="Genomic_DNA"/>
</dbReference>
<accession>A0A5E4AIG5</accession>
<dbReference type="EMBL" id="WJEC01000294">
    <property type="protein sequence ID" value="KAF7484140.1"/>
    <property type="molecule type" value="Genomic_DNA"/>
</dbReference>
<dbReference type="AlphaFoldDB" id="A0A5E4AIG5"/>
<evidence type="ECO:0000313" key="2">
    <source>
        <dbReference type="EMBL" id="KAF7484140.1"/>
    </source>
</evidence>
<reference evidence="2" key="2">
    <citation type="submission" date="2020-08" db="EMBL/GenBank/DDBJ databases">
        <authorList>
            <person name="Shumante A."/>
            <person name="Zimin A.V."/>
            <person name="Puiu D."/>
            <person name="Salzberg S.L."/>
        </authorList>
    </citation>
    <scope>NUCLEOTIDE SEQUENCE</scope>
    <source>
        <strain evidence="2">WC2-LM</strain>
        <tissue evidence="2">Liver</tissue>
    </source>
</reference>
<sequence>MAARGREPGCGAARCRVRCCCLQRAGRGASRSGDEERVAHPAQEPAAAGRLHCLTTPGRPCPGSSGWRKSPALAPCIHCGPCLCLLFWNVLRVLIPVTVTCKSKRHVPLEEKRAVSSGLKKKTGVLPV</sequence>
<gene>
    <name evidence="2" type="ORF">GHT09_004370</name>
    <name evidence="3" type="ORF">MONAX_5E030119</name>
</gene>
<organism evidence="3 4">
    <name type="scientific">Marmota monax</name>
    <name type="common">Woodchuck</name>
    <dbReference type="NCBI Taxonomy" id="9995"/>
    <lineage>
        <taxon>Eukaryota</taxon>
        <taxon>Metazoa</taxon>
        <taxon>Chordata</taxon>
        <taxon>Craniata</taxon>
        <taxon>Vertebrata</taxon>
        <taxon>Euteleostomi</taxon>
        <taxon>Mammalia</taxon>
        <taxon>Eutheria</taxon>
        <taxon>Euarchontoglires</taxon>
        <taxon>Glires</taxon>
        <taxon>Rodentia</taxon>
        <taxon>Sciuromorpha</taxon>
        <taxon>Sciuridae</taxon>
        <taxon>Xerinae</taxon>
        <taxon>Marmotini</taxon>
        <taxon>Marmota</taxon>
    </lineage>
</organism>
<dbReference type="Proteomes" id="UP000335636">
    <property type="component" value="Unassembled WGS sequence"/>
</dbReference>
<evidence type="ECO:0000256" key="1">
    <source>
        <dbReference type="SAM" id="MobiDB-lite"/>
    </source>
</evidence>
<dbReference type="Proteomes" id="UP000662637">
    <property type="component" value="Unassembled WGS sequence"/>
</dbReference>
<keyword evidence="4" id="KW-1185">Reference proteome</keyword>
<reference evidence="3 4" key="1">
    <citation type="submission" date="2019-04" db="EMBL/GenBank/DDBJ databases">
        <authorList>
            <person name="Alioto T."/>
            <person name="Alioto T."/>
        </authorList>
    </citation>
    <scope>NUCLEOTIDE SEQUENCE [LARGE SCALE GENOMIC DNA]</scope>
</reference>
<name>A0A5E4AIG5_MARMO</name>
<evidence type="ECO:0000313" key="4">
    <source>
        <dbReference type="Proteomes" id="UP000335636"/>
    </source>
</evidence>
<evidence type="ECO:0000313" key="3">
    <source>
        <dbReference type="EMBL" id="VTJ57213.1"/>
    </source>
</evidence>
<feature type="region of interest" description="Disordered" evidence="1">
    <location>
        <begin position="26"/>
        <end position="45"/>
    </location>
</feature>
<protein>
    <submittedName>
        <fullName evidence="3">Uncharacterized protein</fullName>
    </submittedName>
</protein>